<dbReference type="InterPro" id="IPR000719">
    <property type="entry name" value="Prot_kinase_dom"/>
</dbReference>
<dbReference type="InterPro" id="IPR011009">
    <property type="entry name" value="Kinase-like_dom_sf"/>
</dbReference>
<keyword evidence="2 6" id="KW-0853">WD repeat</keyword>
<evidence type="ECO:0000256" key="7">
    <source>
        <dbReference type="PROSITE-ProRule" id="PRU10141"/>
    </source>
</evidence>
<feature type="repeat" description="WD" evidence="6">
    <location>
        <begin position="556"/>
        <end position="597"/>
    </location>
</feature>
<reference evidence="10 11" key="1">
    <citation type="submission" date="2023-03" db="EMBL/GenBank/DDBJ databases">
        <title>Paludisphaera mucosa sp. nov. a novel planctomycete from northern fen.</title>
        <authorList>
            <person name="Ivanova A."/>
        </authorList>
    </citation>
    <scope>NUCLEOTIDE SEQUENCE [LARGE SCALE GENOMIC DNA]</scope>
    <source>
        <strain evidence="10 11">Pla2</strain>
    </source>
</reference>
<protein>
    <submittedName>
        <fullName evidence="10">Protein kinase</fullName>
    </submittedName>
</protein>
<dbReference type="PROSITE" id="PS50294">
    <property type="entry name" value="WD_REPEATS_REGION"/>
    <property type="match status" value="2"/>
</dbReference>
<evidence type="ECO:0000256" key="5">
    <source>
        <dbReference type="ARBA" id="ARBA00022840"/>
    </source>
</evidence>
<evidence type="ECO:0000313" key="10">
    <source>
        <dbReference type="EMBL" id="MDG3007340.1"/>
    </source>
</evidence>
<dbReference type="PROSITE" id="PS00107">
    <property type="entry name" value="PROTEIN_KINASE_ATP"/>
    <property type="match status" value="1"/>
</dbReference>
<keyword evidence="3" id="KW-0677">Repeat</keyword>
<feature type="region of interest" description="Disordered" evidence="8">
    <location>
        <begin position="183"/>
        <end position="229"/>
    </location>
</feature>
<dbReference type="InterPro" id="IPR015943">
    <property type="entry name" value="WD40/YVTN_repeat-like_dom_sf"/>
</dbReference>
<keyword evidence="10" id="KW-0418">Kinase</keyword>
<dbReference type="RefSeq" id="WP_277863621.1">
    <property type="nucleotide sequence ID" value="NZ_JARRAG010000002.1"/>
</dbReference>
<dbReference type="SMART" id="SM00220">
    <property type="entry name" value="S_TKc"/>
    <property type="match status" value="1"/>
</dbReference>
<evidence type="ECO:0000256" key="1">
    <source>
        <dbReference type="ARBA" id="ARBA00022527"/>
    </source>
</evidence>
<gene>
    <name evidence="10" type="ORF">PZE19_26560</name>
</gene>
<feature type="binding site" evidence="7">
    <location>
        <position position="113"/>
    </location>
    <ligand>
        <name>ATP</name>
        <dbReference type="ChEBI" id="CHEBI:30616"/>
    </ligand>
</feature>
<keyword evidence="10" id="KW-0808">Transferase</keyword>
<keyword evidence="11" id="KW-1185">Reference proteome</keyword>
<keyword evidence="4 7" id="KW-0547">Nucleotide-binding</keyword>
<dbReference type="Proteomes" id="UP001216907">
    <property type="component" value="Unassembled WGS sequence"/>
</dbReference>
<sequence>MSVPGEAPDASGGDGDSELARALDDYLRALESGRPVEAELLAAVHPEIAERLLACIRVLDVTGRLPAPLDDSDDVPAGARLGDFVLVRPVGRGGMGVVFEARQVSLRRRVAVKVLPFAAALDPLRLGRFQVEAQAAARLHHTNIVPIFSVGCERGVHYYAMQFIEGRSLADWIRERRGEARDLGLGGTARTDAPPPTEPATDLVSAAAGGPLASSSEPPSDSGPWPRGVAHHRAAAGWCVQAAEALEHAHRQGVVHRDVKPSNLMLDARGVLWVTDFGLARLESDPGLTLTGDLLGTLRYMSPEQSSGDPSRVDERTDVYSLGATLYELLTLRPAREGADRDALLAGLASGEPRRPRAWDRSIPRDLETIVLRALGRDPDQRYQTAGELAADLRRFLDGRPILARRPSPWKRVERWVRRHKPLAAALTLSLLLAAVGSAAVLSLSSRNRDLARIQRRAEYVRDVAQAGQHVRRNNLEEAVDILSRHIPVPGAEDDRDFAWHYLWRTCHVQPRRLEGHKGDVYHVEYAPDGRTLATCGADATIRLWDADSGALLRTFRGHEGDVDCATFAPDGRSLASCGNDGTVRLWNADDETKPSRILGRVDVEVVSVVFSSDGRSLFSGDHAGRLTRWELATGRGTLAPDPLGFRIQGLSISPDGRTIAAACDPPLGMRWYDATSLEATRNDVAHATRCVAFHPSGRWAATGHADGAVRAGDREGEAGARYRIFASMPGGVEGIAFSPDGRRLAACGGRGALNVYDAATGRILDRHTGPTGRYWSVAFPPTGATLAASGVDGAVDLWIPEESSTRREAVAETSMSQDLRPAWTPEALIGGETRADFVRFFRWTFADGRVEDLRKVGRYWMNAVAVSPDGSRAAVSWDTPDARRFCLVALDGRSEPPDQPFPPPGHPPADLRQTIRFEFSPDGSRLVSSYRSLAPIQVTTTVAWDLSDWRTTSIPRGSEAPPRFFPDGRCLALATTGGLTVWDVAGEVASDLCGRKTGWPNALAISFDGTIAAVGCESGEITLAPTRPSSDTPLVIEMGSSIRCLEFDPGGRLLAAVDGDGTTTLLDVASGRPLLALDGPPSPRSELRFSPDGATLSRLAYGHEPPIRLITWSTNPASAHALPALPAGTTGSAPKP</sequence>
<dbReference type="PROSITE" id="PS00108">
    <property type="entry name" value="PROTEIN_KINASE_ST"/>
    <property type="match status" value="1"/>
</dbReference>
<dbReference type="InterPro" id="IPR019775">
    <property type="entry name" value="WD40_repeat_CS"/>
</dbReference>
<feature type="domain" description="Protein kinase" evidence="9">
    <location>
        <begin position="84"/>
        <end position="397"/>
    </location>
</feature>
<evidence type="ECO:0000256" key="2">
    <source>
        <dbReference type="ARBA" id="ARBA00022574"/>
    </source>
</evidence>
<dbReference type="SMART" id="SM00320">
    <property type="entry name" value="WD40"/>
    <property type="match status" value="7"/>
</dbReference>
<dbReference type="PROSITE" id="PS50011">
    <property type="entry name" value="PROTEIN_KINASE_DOM"/>
    <property type="match status" value="1"/>
</dbReference>
<dbReference type="SUPFAM" id="SSF69322">
    <property type="entry name" value="Tricorn protease domain 2"/>
    <property type="match status" value="1"/>
</dbReference>
<comment type="caution">
    <text evidence="10">The sequence shown here is derived from an EMBL/GenBank/DDBJ whole genome shotgun (WGS) entry which is preliminary data.</text>
</comment>
<evidence type="ECO:0000259" key="9">
    <source>
        <dbReference type="PROSITE" id="PS50011"/>
    </source>
</evidence>
<evidence type="ECO:0000256" key="4">
    <source>
        <dbReference type="ARBA" id="ARBA00022741"/>
    </source>
</evidence>
<dbReference type="CDD" id="cd00200">
    <property type="entry name" value="WD40"/>
    <property type="match status" value="1"/>
</dbReference>
<proteinExistence type="predicted"/>
<keyword evidence="1" id="KW-0723">Serine/threonine-protein kinase</keyword>
<feature type="repeat" description="WD" evidence="6">
    <location>
        <begin position="514"/>
        <end position="555"/>
    </location>
</feature>
<dbReference type="GO" id="GO:0016301">
    <property type="term" value="F:kinase activity"/>
    <property type="evidence" value="ECO:0007669"/>
    <property type="project" value="UniProtKB-KW"/>
</dbReference>
<dbReference type="Pfam" id="PF07714">
    <property type="entry name" value="PK_Tyr_Ser-Thr"/>
    <property type="match status" value="1"/>
</dbReference>
<dbReference type="CDD" id="cd14014">
    <property type="entry name" value="STKc_PknB_like"/>
    <property type="match status" value="1"/>
</dbReference>
<feature type="repeat" description="WD" evidence="6">
    <location>
        <begin position="768"/>
        <end position="799"/>
    </location>
</feature>
<evidence type="ECO:0000313" key="11">
    <source>
        <dbReference type="Proteomes" id="UP001216907"/>
    </source>
</evidence>
<name>A0ABT6FIG1_9BACT</name>
<dbReference type="Gene3D" id="2.130.10.10">
    <property type="entry name" value="YVTN repeat-like/Quinoprotein amine dehydrogenase"/>
    <property type="match status" value="4"/>
</dbReference>
<dbReference type="SUPFAM" id="SSF82171">
    <property type="entry name" value="DPP6 N-terminal domain-like"/>
    <property type="match status" value="1"/>
</dbReference>
<dbReference type="PROSITE" id="PS00678">
    <property type="entry name" value="WD_REPEATS_1"/>
    <property type="match status" value="1"/>
</dbReference>
<dbReference type="InterPro" id="IPR001245">
    <property type="entry name" value="Ser-Thr/Tyr_kinase_cat_dom"/>
</dbReference>
<dbReference type="SUPFAM" id="SSF56112">
    <property type="entry name" value="Protein kinase-like (PK-like)"/>
    <property type="match status" value="1"/>
</dbReference>
<dbReference type="Pfam" id="PF00400">
    <property type="entry name" value="WD40"/>
    <property type="match status" value="5"/>
</dbReference>
<dbReference type="Gene3D" id="3.30.200.20">
    <property type="entry name" value="Phosphorylase Kinase, domain 1"/>
    <property type="match status" value="1"/>
</dbReference>
<evidence type="ECO:0000256" key="8">
    <source>
        <dbReference type="SAM" id="MobiDB-lite"/>
    </source>
</evidence>
<dbReference type="PROSITE" id="PS50082">
    <property type="entry name" value="WD_REPEATS_2"/>
    <property type="match status" value="3"/>
</dbReference>
<dbReference type="Gene3D" id="1.10.510.10">
    <property type="entry name" value="Transferase(Phosphotransferase) domain 1"/>
    <property type="match status" value="1"/>
</dbReference>
<accession>A0ABT6FIG1</accession>
<dbReference type="PANTHER" id="PTHR19879">
    <property type="entry name" value="TRANSCRIPTION INITIATION FACTOR TFIID"/>
    <property type="match status" value="1"/>
</dbReference>
<keyword evidence="5 7" id="KW-0067">ATP-binding</keyword>
<dbReference type="InterPro" id="IPR008271">
    <property type="entry name" value="Ser/Thr_kinase_AS"/>
</dbReference>
<dbReference type="InterPro" id="IPR001680">
    <property type="entry name" value="WD40_rpt"/>
</dbReference>
<feature type="compositionally biased region" description="Low complexity" evidence="8">
    <location>
        <begin position="199"/>
        <end position="220"/>
    </location>
</feature>
<organism evidence="10 11">
    <name type="scientific">Paludisphaera mucosa</name>
    <dbReference type="NCBI Taxonomy" id="3030827"/>
    <lineage>
        <taxon>Bacteria</taxon>
        <taxon>Pseudomonadati</taxon>
        <taxon>Planctomycetota</taxon>
        <taxon>Planctomycetia</taxon>
        <taxon>Isosphaerales</taxon>
        <taxon>Isosphaeraceae</taxon>
        <taxon>Paludisphaera</taxon>
    </lineage>
</organism>
<dbReference type="InterPro" id="IPR017441">
    <property type="entry name" value="Protein_kinase_ATP_BS"/>
</dbReference>
<dbReference type="EMBL" id="JARRAG010000002">
    <property type="protein sequence ID" value="MDG3007340.1"/>
    <property type="molecule type" value="Genomic_DNA"/>
</dbReference>
<dbReference type="PANTHER" id="PTHR19879:SF9">
    <property type="entry name" value="TRANSCRIPTION INITIATION FACTOR TFIID SUBUNIT 5"/>
    <property type="match status" value="1"/>
</dbReference>
<evidence type="ECO:0000256" key="3">
    <source>
        <dbReference type="ARBA" id="ARBA00022737"/>
    </source>
</evidence>
<evidence type="ECO:0000256" key="6">
    <source>
        <dbReference type="PROSITE-ProRule" id="PRU00221"/>
    </source>
</evidence>